<keyword evidence="2" id="KW-0145">Chemotaxis</keyword>
<dbReference type="Pfam" id="PF11563">
    <property type="entry name" value="Protoglobin"/>
    <property type="match status" value="1"/>
</dbReference>
<dbReference type="PROSITE" id="PS50111">
    <property type="entry name" value="CHEMOTAXIS_TRANSDUC_2"/>
    <property type="match status" value="1"/>
</dbReference>
<dbReference type="Pfam" id="PF00015">
    <property type="entry name" value="MCPsignal"/>
    <property type="match status" value="1"/>
</dbReference>
<dbReference type="CDD" id="cd01068">
    <property type="entry name" value="globin_sensor"/>
    <property type="match status" value="1"/>
</dbReference>
<feature type="region of interest" description="Disordered" evidence="5">
    <location>
        <begin position="363"/>
        <end position="390"/>
    </location>
</feature>
<gene>
    <name evidence="8" type="ORF">SAMN02745223_03193</name>
</gene>
<evidence type="ECO:0000259" key="7">
    <source>
        <dbReference type="PROSITE" id="PS50885"/>
    </source>
</evidence>
<dbReference type="SUPFAM" id="SSF58104">
    <property type="entry name" value="Methyl-accepting chemotaxis protein (MCP) signaling domain"/>
    <property type="match status" value="1"/>
</dbReference>
<evidence type="ECO:0000259" key="6">
    <source>
        <dbReference type="PROSITE" id="PS50111"/>
    </source>
</evidence>
<protein>
    <submittedName>
        <fullName evidence="8">Methyl-accepting chemotaxis protein</fullName>
    </submittedName>
</protein>
<dbReference type="GO" id="GO:0007165">
    <property type="term" value="P:signal transduction"/>
    <property type="evidence" value="ECO:0007669"/>
    <property type="project" value="UniProtKB-KW"/>
</dbReference>
<dbReference type="PANTHER" id="PTHR43531:SF11">
    <property type="entry name" value="METHYL-ACCEPTING CHEMOTAXIS PROTEIN 3"/>
    <property type="match status" value="1"/>
</dbReference>
<reference evidence="8 9" key="1">
    <citation type="submission" date="2016-11" db="EMBL/GenBank/DDBJ databases">
        <authorList>
            <person name="Jaros S."/>
            <person name="Januszkiewicz K."/>
            <person name="Wedrychowicz H."/>
        </authorList>
    </citation>
    <scope>NUCLEOTIDE SEQUENCE [LARGE SCALE GENOMIC DNA]</scope>
    <source>
        <strain evidence="8 9">DSM 17137</strain>
    </source>
</reference>
<evidence type="ECO:0000256" key="3">
    <source>
        <dbReference type="ARBA" id="ARBA00029447"/>
    </source>
</evidence>
<proteinExistence type="inferred from homology"/>
<dbReference type="InterPro" id="IPR012292">
    <property type="entry name" value="Globin/Proto"/>
</dbReference>
<dbReference type="GO" id="GO:0006935">
    <property type="term" value="P:chemotaxis"/>
    <property type="evidence" value="ECO:0007669"/>
    <property type="project" value="UniProtKB-KW"/>
</dbReference>
<dbReference type="InterPro" id="IPR039379">
    <property type="entry name" value="Protoglobin_sensor_dom"/>
</dbReference>
<dbReference type="InterPro" id="IPR009050">
    <property type="entry name" value="Globin-like_sf"/>
</dbReference>
<dbReference type="PROSITE" id="PS50885">
    <property type="entry name" value="HAMP"/>
    <property type="match status" value="1"/>
</dbReference>
<dbReference type="AlphaFoldDB" id="A0A1M5D9T7"/>
<dbReference type="EMBL" id="FQVC01000010">
    <property type="protein sequence ID" value="SHF63655.1"/>
    <property type="molecule type" value="Genomic_DNA"/>
</dbReference>
<dbReference type="InterPro" id="IPR004090">
    <property type="entry name" value="Chemotax_Me-accpt_rcpt"/>
</dbReference>
<dbReference type="PRINTS" id="PR00260">
    <property type="entry name" value="CHEMTRNSDUCR"/>
</dbReference>
<comment type="similarity">
    <text evidence="3">Belongs to the methyl-accepting chemotaxis (MCP) protein family.</text>
</comment>
<organism evidence="8 9">
    <name type="scientific">Devosia limi DSM 17137</name>
    <dbReference type="NCBI Taxonomy" id="1121477"/>
    <lineage>
        <taxon>Bacteria</taxon>
        <taxon>Pseudomonadati</taxon>
        <taxon>Pseudomonadota</taxon>
        <taxon>Alphaproteobacteria</taxon>
        <taxon>Hyphomicrobiales</taxon>
        <taxon>Devosiaceae</taxon>
        <taxon>Devosia</taxon>
    </lineage>
</organism>
<dbReference type="PANTHER" id="PTHR43531">
    <property type="entry name" value="PROTEIN ICFG"/>
    <property type="match status" value="1"/>
</dbReference>
<dbReference type="GO" id="GO:0016020">
    <property type="term" value="C:membrane"/>
    <property type="evidence" value="ECO:0007669"/>
    <property type="project" value="UniProtKB-SubCell"/>
</dbReference>
<dbReference type="Proteomes" id="UP000184533">
    <property type="component" value="Unassembled WGS sequence"/>
</dbReference>
<keyword evidence="4" id="KW-0807">Transducer</keyword>
<accession>A0A1M5D9T7</accession>
<evidence type="ECO:0000313" key="9">
    <source>
        <dbReference type="Proteomes" id="UP000184533"/>
    </source>
</evidence>
<dbReference type="InterPro" id="IPR004089">
    <property type="entry name" value="MCPsignal_dom"/>
</dbReference>
<comment type="subcellular location">
    <subcellularLocation>
        <location evidence="1">Membrane</location>
    </subcellularLocation>
</comment>
<dbReference type="Gene3D" id="1.10.490.10">
    <property type="entry name" value="Globins"/>
    <property type="match status" value="1"/>
</dbReference>
<feature type="region of interest" description="Disordered" evidence="5">
    <location>
        <begin position="1"/>
        <end position="30"/>
    </location>
</feature>
<dbReference type="GO" id="GO:0020037">
    <property type="term" value="F:heme binding"/>
    <property type="evidence" value="ECO:0007669"/>
    <property type="project" value="InterPro"/>
</dbReference>
<dbReference type="InterPro" id="IPR044398">
    <property type="entry name" value="Globin-sensor_dom"/>
</dbReference>
<evidence type="ECO:0000256" key="2">
    <source>
        <dbReference type="ARBA" id="ARBA00022500"/>
    </source>
</evidence>
<evidence type="ECO:0000256" key="1">
    <source>
        <dbReference type="ARBA" id="ARBA00004370"/>
    </source>
</evidence>
<feature type="domain" description="HAMP" evidence="7">
    <location>
        <begin position="256"/>
        <end position="308"/>
    </location>
</feature>
<dbReference type="SUPFAM" id="SSF46458">
    <property type="entry name" value="Globin-like"/>
    <property type="match status" value="1"/>
</dbReference>
<dbReference type="Gene3D" id="1.10.287.950">
    <property type="entry name" value="Methyl-accepting chemotaxis protein"/>
    <property type="match status" value="1"/>
</dbReference>
<evidence type="ECO:0000256" key="5">
    <source>
        <dbReference type="SAM" id="MobiDB-lite"/>
    </source>
</evidence>
<feature type="domain" description="Methyl-accepting transducer" evidence="6">
    <location>
        <begin position="313"/>
        <end position="542"/>
    </location>
</feature>
<evidence type="ECO:0000256" key="4">
    <source>
        <dbReference type="PROSITE-ProRule" id="PRU00284"/>
    </source>
</evidence>
<dbReference type="GO" id="GO:0004888">
    <property type="term" value="F:transmembrane signaling receptor activity"/>
    <property type="evidence" value="ECO:0007669"/>
    <property type="project" value="InterPro"/>
</dbReference>
<dbReference type="FunFam" id="1.10.287.950:FF:000001">
    <property type="entry name" value="Methyl-accepting chemotaxis sensory transducer"/>
    <property type="match status" value="1"/>
</dbReference>
<feature type="compositionally biased region" description="Polar residues" evidence="5">
    <location>
        <begin position="13"/>
        <end position="30"/>
    </location>
</feature>
<dbReference type="InterPro" id="IPR051310">
    <property type="entry name" value="MCP_chemotaxis"/>
</dbReference>
<dbReference type="Pfam" id="PF18947">
    <property type="entry name" value="HAMP_2"/>
    <property type="match status" value="1"/>
</dbReference>
<dbReference type="CDD" id="cd11386">
    <property type="entry name" value="MCP_signal"/>
    <property type="match status" value="1"/>
</dbReference>
<dbReference type="InterPro" id="IPR003660">
    <property type="entry name" value="HAMP_dom"/>
</dbReference>
<dbReference type="GO" id="GO:0019825">
    <property type="term" value="F:oxygen binding"/>
    <property type="evidence" value="ECO:0007669"/>
    <property type="project" value="InterPro"/>
</dbReference>
<name>A0A1M5D9T7_9HYPH</name>
<sequence>MIARFPDRLPNCLSANSQRTPAESVPDMTTSYPSPLNERLDFLDLNASAMSSMATLKPMIDRHMPEAMERFYGKIATVPAVSRHFSGRQHIDHAKARQTTHWSSIASGRLDENYFQSANVVGNVHARIGLEPKWYIGGYGLILETLVKGILHDFLADKFSGSTLGLGKKYSSKQILAEVDTASVALTAMLKAVMIDIDIAVTTYFEKTNAETVELNDQVGRVVAAAQVGDFTKRVEIQSTAPGIVAMAEGVNSLMSTVDEGIKETGGVLGSLAQTDLTQRVEGDYQGAFAKLKSDTNAVVDNLSRVIAQLRQTSGSLKTATGEILSGANDLAERTTKQAAAIEETSAAMEQLSTTVVDNARRAETASARTQSVSRTAEEAGEVMKQSNEAMERISTSSQKISNIIGMIDDIAFQTNLLALNASVEAARAGDAGKGFAVVAVEVRRLAQSAASASAEVKVLIDQSGAEVAGGSKLVAEATQKLTSMLDGVRDSAVLVRDIATASQEQSNAIAEVSVAIRQMDEMTQHNAALVEETNAAIEQTESQANALDRIVDIFVIDARGRRSAGQQFAVVPLKDDIRSPQAKARTATKSYPSNGNAAMKPAVVKQEWNEF</sequence>
<evidence type="ECO:0000313" key="8">
    <source>
        <dbReference type="EMBL" id="SHF63655.1"/>
    </source>
</evidence>
<dbReference type="SMART" id="SM00283">
    <property type="entry name" value="MA"/>
    <property type="match status" value="1"/>
</dbReference>